<protein>
    <recommendedName>
        <fullName evidence="10">Mpv17-like protein 2</fullName>
    </recommendedName>
</protein>
<accession>A0A7M7G2Y9</accession>
<evidence type="ECO:0000313" key="8">
    <source>
        <dbReference type="EnsemblMetazoa" id="XP_001601148"/>
    </source>
</evidence>
<dbReference type="GO" id="GO:0061668">
    <property type="term" value="P:mitochondrial ribosome assembly"/>
    <property type="evidence" value="ECO:0007669"/>
    <property type="project" value="TreeGrafter"/>
</dbReference>
<comment type="subcellular location">
    <subcellularLocation>
        <location evidence="1">Membrane</location>
        <topology evidence="1">Multi-pass membrane protein</topology>
    </subcellularLocation>
</comment>
<evidence type="ECO:0000256" key="2">
    <source>
        <dbReference type="ARBA" id="ARBA00006824"/>
    </source>
</evidence>
<dbReference type="InterPro" id="IPR007248">
    <property type="entry name" value="Mpv17_PMP22"/>
</dbReference>
<name>A0A7M7G2Y9_NASVI</name>
<keyword evidence="3" id="KW-0812">Transmembrane</keyword>
<dbReference type="GO" id="GO:0016020">
    <property type="term" value="C:membrane"/>
    <property type="evidence" value="ECO:0007669"/>
    <property type="project" value="UniProtKB-SubCell"/>
</dbReference>
<sequence>MGVFSKMFGKYLLLTNTLSCGMMMAAGDLMQQRSDFLKKHLTKSTAANEQTTNVLSQHTKKLANSLDDELENLQSVVRIVAKNEAPVAANTADGYDWIRTRNMATVGLLQGPFHHYFYAVLEKFVPGRSAVSIVKKTLLDQSIASPTCLGIFFFGLGVMENRNLKEINSEVKLKLVDTWKVDCMFWPPTQFINFMLIPLQYRVMYINFMTMIYDMFLSYMKYDAEFE</sequence>
<dbReference type="Pfam" id="PF04117">
    <property type="entry name" value="Mpv17_PMP22"/>
    <property type="match status" value="1"/>
</dbReference>
<dbReference type="Proteomes" id="UP000002358">
    <property type="component" value="Chromosome 1"/>
</dbReference>
<feature type="chain" id="PRO_5029679406" description="Mpv17-like protein 2" evidence="7">
    <location>
        <begin position="28"/>
        <end position="227"/>
    </location>
</feature>
<evidence type="ECO:0000256" key="4">
    <source>
        <dbReference type="ARBA" id="ARBA00022989"/>
    </source>
</evidence>
<organism evidence="8 9">
    <name type="scientific">Nasonia vitripennis</name>
    <name type="common">Parasitic wasp</name>
    <dbReference type="NCBI Taxonomy" id="7425"/>
    <lineage>
        <taxon>Eukaryota</taxon>
        <taxon>Metazoa</taxon>
        <taxon>Ecdysozoa</taxon>
        <taxon>Arthropoda</taxon>
        <taxon>Hexapoda</taxon>
        <taxon>Insecta</taxon>
        <taxon>Pterygota</taxon>
        <taxon>Neoptera</taxon>
        <taxon>Endopterygota</taxon>
        <taxon>Hymenoptera</taxon>
        <taxon>Apocrita</taxon>
        <taxon>Proctotrupomorpha</taxon>
        <taxon>Chalcidoidea</taxon>
        <taxon>Pteromalidae</taxon>
        <taxon>Pteromalinae</taxon>
        <taxon>Nasonia</taxon>
    </lineage>
</organism>
<evidence type="ECO:0008006" key="10">
    <source>
        <dbReference type="Google" id="ProtNLM"/>
    </source>
</evidence>
<dbReference type="OrthoDB" id="10267969at2759"/>
<dbReference type="AlphaFoldDB" id="A0A7M7G2Y9"/>
<evidence type="ECO:0000256" key="3">
    <source>
        <dbReference type="ARBA" id="ARBA00022692"/>
    </source>
</evidence>
<keyword evidence="9" id="KW-1185">Reference proteome</keyword>
<dbReference type="FunCoup" id="A0A7M7G2Y9">
    <property type="interactions" value="813"/>
</dbReference>
<comment type="similarity">
    <text evidence="2 6">Belongs to the peroxisomal membrane protein PXMP2/4 family.</text>
</comment>
<keyword evidence="5" id="KW-0472">Membrane</keyword>
<dbReference type="EnsemblMetazoa" id="XM_001601098">
    <property type="protein sequence ID" value="XP_001601148"/>
    <property type="gene ID" value="LOC100117616"/>
</dbReference>
<evidence type="ECO:0000256" key="5">
    <source>
        <dbReference type="ARBA" id="ARBA00023136"/>
    </source>
</evidence>
<dbReference type="PANTHER" id="PTHR11266:SF81">
    <property type="entry name" value="GH12661P-RELATED"/>
    <property type="match status" value="1"/>
</dbReference>
<evidence type="ECO:0000313" key="9">
    <source>
        <dbReference type="Proteomes" id="UP000002358"/>
    </source>
</evidence>
<keyword evidence="4" id="KW-1133">Transmembrane helix</keyword>
<dbReference type="OMA" id="KFLYTWM"/>
<evidence type="ECO:0000256" key="7">
    <source>
        <dbReference type="SAM" id="SignalP"/>
    </source>
</evidence>
<dbReference type="GO" id="GO:0005739">
    <property type="term" value="C:mitochondrion"/>
    <property type="evidence" value="ECO:0007669"/>
    <property type="project" value="TreeGrafter"/>
</dbReference>
<dbReference type="InParanoid" id="A0A7M7G2Y9"/>
<dbReference type="PANTHER" id="PTHR11266">
    <property type="entry name" value="PEROXISOMAL MEMBRANE PROTEIN 2, PXMP2 MPV17"/>
    <property type="match status" value="1"/>
</dbReference>
<reference evidence="8" key="1">
    <citation type="submission" date="2021-01" db="UniProtKB">
        <authorList>
            <consortium name="EnsemblMetazoa"/>
        </authorList>
    </citation>
    <scope>IDENTIFICATION</scope>
</reference>
<evidence type="ECO:0000256" key="1">
    <source>
        <dbReference type="ARBA" id="ARBA00004141"/>
    </source>
</evidence>
<dbReference type="KEGG" id="nvi:100117616"/>
<evidence type="ECO:0000256" key="6">
    <source>
        <dbReference type="RuleBase" id="RU363053"/>
    </source>
</evidence>
<feature type="signal peptide" evidence="7">
    <location>
        <begin position="1"/>
        <end position="27"/>
    </location>
</feature>
<proteinExistence type="inferred from homology"/>
<gene>
    <name evidence="8" type="primary">100117616</name>
</gene>
<keyword evidence="7" id="KW-0732">Signal</keyword>